<evidence type="ECO:0008006" key="3">
    <source>
        <dbReference type="Google" id="ProtNLM"/>
    </source>
</evidence>
<accession>A0ABQ2S8T6</accession>
<proteinExistence type="predicted"/>
<dbReference type="Proteomes" id="UP000644548">
    <property type="component" value="Unassembled WGS sequence"/>
</dbReference>
<dbReference type="CDD" id="cd10148">
    <property type="entry name" value="CsoR-like_DUF156"/>
    <property type="match status" value="1"/>
</dbReference>
<protein>
    <recommendedName>
        <fullName evidence="3">Transcriptional regulator</fullName>
    </recommendedName>
</protein>
<comment type="caution">
    <text evidence="1">The sequence shown here is derived from an EMBL/GenBank/DDBJ whole genome shotgun (WGS) entry which is preliminary data.</text>
</comment>
<keyword evidence="2" id="KW-1185">Reference proteome</keyword>
<gene>
    <name evidence="1" type="ORF">GCM10008960_39210</name>
</gene>
<organism evidence="1 2">
    <name type="scientific">Deinococcus sedimenti</name>
    <dbReference type="NCBI Taxonomy" id="1867090"/>
    <lineage>
        <taxon>Bacteria</taxon>
        <taxon>Thermotogati</taxon>
        <taxon>Deinococcota</taxon>
        <taxon>Deinococci</taxon>
        <taxon>Deinococcales</taxon>
        <taxon>Deinococcaceae</taxon>
        <taxon>Deinococcus</taxon>
    </lineage>
</organism>
<dbReference type="PANTHER" id="PTHR33677:SF5">
    <property type="entry name" value="TRANSCRIPTIONAL REPRESSOR FRMR"/>
    <property type="match status" value="1"/>
</dbReference>
<dbReference type="InterPro" id="IPR003735">
    <property type="entry name" value="Metal_Tscrpt_repr"/>
</dbReference>
<dbReference type="Pfam" id="PF02583">
    <property type="entry name" value="Trns_repr_metal"/>
    <property type="match status" value="1"/>
</dbReference>
<dbReference type="Gene3D" id="1.20.58.1000">
    <property type="entry name" value="Metal-sensitive repressor, helix protomer"/>
    <property type="match status" value="1"/>
</dbReference>
<name>A0ABQ2S8T6_9DEIO</name>
<evidence type="ECO:0000313" key="2">
    <source>
        <dbReference type="Proteomes" id="UP000644548"/>
    </source>
</evidence>
<reference evidence="2" key="1">
    <citation type="journal article" date="2019" name="Int. J. Syst. Evol. Microbiol.">
        <title>The Global Catalogue of Microorganisms (GCM) 10K type strain sequencing project: providing services to taxonomists for standard genome sequencing and annotation.</title>
        <authorList>
            <consortium name="The Broad Institute Genomics Platform"/>
            <consortium name="The Broad Institute Genome Sequencing Center for Infectious Disease"/>
            <person name="Wu L."/>
            <person name="Ma J."/>
        </authorList>
    </citation>
    <scope>NUCLEOTIDE SEQUENCE [LARGE SCALE GENOMIC DNA]</scope>
    <source>
        <strain evidence="2">JCM 31405</strain>
    </source>
</reference>
<dbReference type="PANTHER" id="PTHR33677">
    <property type="entry name" value="TRANSCRIPTIONAL REPRESSOR FRMR-RELATED"/>
    <property type="match status" value="1"/>
</dbReference>
<evidence type="ECO:0000313" key="1">
    <source>
        <dbReference type="EMBL" id="GGS09072.1"/>
    </source>
</evidence>
<dbReference type="EMBL" id="BMQN01000023">
    <property type="protein sequence ID" value="GGS09072.1"/>
    <property type="molecule type" value="Genomic_DNA"/>
</dbReference>
<dbReference type="InterPro" id="IPR038390">
    <property type="entry name" value="Metal_Tscrpt_repr_sf"/>
</dbReference>
<sequence length="109" mass="12088">MPGSYTPSPYIVKYPGGYTIGMTAPLPISDREAEKTKILNRLRRLEGQIRGIQKMVEEEKGCVEVMSLYASAKSALEATGDVILETYVEQCQARGEKPADLVRLLKLAR</sequence>